<feature type="compositionally biased region" description="Basic residues" evidence="1">
    <location>
        <begin position="190"/>
        <end position="202"/>
    </location>
</feature>
<dbReference type="InterPro" id="IPR038648">
    <property type="entry name" value="PHR_sf"/>
</dbReference>
<reference evidence="3" key="3">
    <citation type="submission" date="2025-09" db="UniProtKB">
        <authorList>
            <consortium name="Ensembl"/>
        </authorList>
    </citation>
    <scope>IDENTIFICATION</scope>
</reference>
<organism evidence="3 4">
    <name type="scientific">Taeniopygia guttata</name>
    <name type="common">Zebra finch</name>
    <name type="synonym">Poephila guttata</name>
    <dbReference type="NCBI Taxonomy" id="59729"/>
    <lineage>
        <taxon>Eukaryota</taxon>
        <taxon>Metazoa</taxon>
        <taxon>Chordata</taxon>
        <taxon>Craniata</taxon>
        <taxon>Vertebrata</taxon>
        <taxon>Euteleostomi</taxon>
        <taxon>Archelosauria</taxon>
        <taxon>Archosauria</taxon>
        <taxon>Dinosauria</taxon>
        <taxon>Saurischia</taxon>
        <taxon>Theropoda</taxon>
        <taxon>Coelurosauria</taxon>
        <taxon>Aves</taxon>
        <taxon>Neognathae</taxon>
        <taxon>Neoaves</taxon>
        <taxon>Telluraves</taxon>
        <taxon>Australaves</taxon>
        <taxon>Passeriformes</taxon>
        <taxon>Passeroidea</taxon>
        <taxon>Estrildidae</taxon>
        <taxon>Estrildinae</taxon>
        <taxon>Taeniopygia</taxon>
    </lineage>
</organism>
<dbReference type="GO" id="GO:0097602">
    <property type="term" value="F:cullin family protein binding"/>
    <property type="evidence" value="ECO:0007669"/>
    <property type="project" value="Ensembl"/>
</dbReference>
<protein>
    <submittedName>
        <fullName evidence="3">BTB domain containing 1</fullName>
    </submittedName>
</protein>
<name>A0A674GDS9_TAEGU</name>
<evidence type="ECO:0000256" key="1">
    <source>
        <dbReference type="SAM" id="MobiDB-lite"/>
    </source>
</evidence>
<proteinExistence type="predicted"/>
<dbReference type="Gene3D" id="1.25.40.420">
    <property type="match status" value="1"/>
</dbReference>
<dbReference type="Ensembl" id="ENSTGUT00000029210.1">
    <property type="protein sequence ID" value="ENSTGUP00000020498.1"/>
    <property type="gene ID" value="ENSTGUG00000007705.2"/>
</dbReference>
<evidence type="ECO:0000313" key="3">
    <source>
        <dbReference type="Ensembl" id="ENSTGUP00000020498.1"/>
    </source>
</evidence>
<dbReference type="PANTHER" id="PTHR45774:SF1">
    <property type="entry name" value="BTB_POZ DOMAIN-CONTAINING PROTEIN 1"/>
    <property type="match status" value="1"/>
</dbReference>
<sequence>MCLKSRRCVHFTSDIPKIGHQPLLPRLPQRNGRYENEFAFHVPKHNCCHLFPPTGSAVSPAPAAALCALPVRPRPLRGSARAIPAHSRAVPDALTGLASGPGHIPGYVPGNVPGHFPGQVPGHVPGTSQVGPGGGSGGACAAAARARRGAGRADAGAVLTERPARPGPARPRGRWRPRGRPGGARGDAARHRRGCRRRRGRRGVAAGAAVQLAGHQGLAAGALRLPLLQRAPQRRALRGGQGQRPRRRGGAPRARAAAHPRPPVRAGRRQRRVRRDVQRRHGHHLGRDRAARRGARRLPGAPQARLFDEPQLASLCLDTIDKSTMDAISAEGFTDIDIDTLCAVLERDTLSIRESRLFGAVVRWAEAECQRQQLPVTFGNKQKVLGRALSLIRFPLMTIEEFAAGPAQSGILSDREVVNLFLHFTVNPKPKVDYIDRPRCCLRGKECSINRFQQVESRWGYSGTSDRIRFTVNRRISIVGFGLYGSIHGPTDYQVNIQIIDYEKNQTLGQNDTGFSCDGTASTFRVMFKEPIEILPTVCYTACATLKGPDSHYGTKGLKKVIHESPTASKTCFVFYSSPDSKAAAVVPSCTSFQNDLGLTLWTWIATVFF</sequence>
<feature type="region of interest" description="Disordered" evidence="1">
    <location>
        <begin position="230"/>
        <end position="303"/>
    </location>
</feature>
<dbReference type="InterPro" id="IPR011705">
    <property type="entry name" value="BACK"/>
</dbReference>
<dbReference type="FunFam" id="2.60.120.820:FF:000004">
    <property type="entry name" value="BTB/POZ domain-containing protein 2"/>
    <property type="match status" value="1"/>
</dbReference>
<dbReference type="FunFam" id="1.25.40.420:FF:000004">
    <property type="entry name" value="BTB/POZ domain-containing protein 2"/>
    <property type="match status" value="1"/>
</dbReference>
<dbReference type="GeneTree" id="ENSGT00940000156756"/>
<dbReference type="PANTHER" id="PTHR45774">
    <property type="entry name" value="BTB/POZ DOMAIN-CONTAINING"/>
    <property type="match status" value="1"/>
</dbReference>
<feature type="domain" description="BACK" evidence="2">
    <location>
        <begin position="301"/>
        <end position="405"/>
    </location>
</feature>
<dbReference type="InterPro" id="IPR012983">
    <property type="entry name" value="PHR"/>
</dbReference>
<gene>
    <name evidence="3" type="primary">BTBD1</name>
</gene>
<reference evidence="3" key="2">
    <citation type="submission" date="2025-08" db="UniProtKB">
        <authorList>
            <consortium name="Ensembl"/>
        </authorList>
    </citation>
    <scope>IDENTIFICATION</scope>
</reference>
<dbReference type="AlphaFoldDB" id="A0A674GDS9"/>
<dbReference type="GO" id="GO:0022008">
    <property type="term" value="P:neurogenesis"/>
    <property type="evidence" value="ECO:0007669"/>
    <property type="project" value="TreeGrafter"/>
</dbReference>
<feature type="compositionally biased region" description="Basic residues" evidence="1">
    <location>
        <begin position="266"/>
        <end position="284"/>
    </location>
</feature>
<dbReference type="GO" id="GO:0000932">
    <property type="term" value="C:P-body"/>
    <property type="evidence" value="ECO:0007669"/>
    <property type="project" value="Ensembl"/>
</dbReference>
<dbReference type="GO" id="GO:0005654">
    <property type="term" value="C:nucleoplasm"/>
    <property type="evidence" value="ECO:0007669"/>
    <property type="project" value="Ensembl"/>
</dbReference>
<dbReference type="Pfam" id="PF08005">
    <property type="entry name" value="PHR"/>
    <property type="match status" value="1"/>
</dbReference>
<dbReference type="Proteomes" id="UP000007754">
    <property type="component" value="Chromosome 10"/>
</dbReference>
<dbReference type="SMART" id="SM00875">
    <property type="entry name" value="BACK"/>
    <property type="match status" value="1"/>
</dbReference>
<evidence type="ECO:0000313" key="4">
    <source>
        <dbReference type="Proteomes" id="UP000007754"/>
    </source>
</evidence>
<evidence type="ECO:0000259" key="2">
    <source>
        <dbReference type="SMART" id="SM00875"/>
    </source>
</evidence>
<dbReference type="GO" id="GO:0042802">
    <property type="term" value="F:identical protein binding"/>
    <property type="evidence" value="ECO:0007669"/>
    <property type="project" value="Ensembl"/>
</dbReference>
<feature type="region of interest" description="Disordered" evidence="1">
    <location>
        <begin position="151"/>
        <end position="203"/>
    </location>
</feature>
<reference evidence="3 4" key="1">
    <citation type="journal article" date="2010" name="Nature">
        <title>The genome of a songbird.</title>
        <authorList>
            <person name="Warren W.C."/>
            <person name="Clayton D.F."/>
            <person name="Ellegren H."/>
            <person name="Arnold A.P."/>
            <person name="Hillier L.W."/>
            <person name="Kunstner A."/>
            <person name="Searle S."/>
            <person name="White S."/>
            <person name="Vilella A.J."/>
            <person name="Fairley S."/>
            <person name="Heger A."/>
            <person name="Kong L."/>
            <person name="Ponting C.P."/>
            <person name="Jarvis E.D."/>
            <person name="Mello C.V."/>
            <person name="Minx P."/>
            <person name="Lovell P."/>
            <person name="Velho T.A."/>
            <person name="Ferris M."/>
            <person name="Balakrishnan C.N."/>
            <person name="Sinha S."/>
            <person name="Blatti C."/>
            <person name="London S.E."/>
            <person name="Li Y."/>
            <person name="Lin Y.C."/>
            <person name="George J."/>
            <person name="Sweedler J."/>
            <person name="Southey B."/>
            <person name="Gunaratne P."/>
            <person name="Watson M."/>
            <person name="Nam K."/>
            <person name="Backstrom N."/>
            <person name="Smeds L."/>
            <person name="Nabholz B."/>
            <person name="Itoh Y."/>
            <person name="Whitney O."/>
            <person name="Pfenning A.R."/>
            <person name="Howard J."/>
            <person name="Volker M."/>
            <person name="Skinner B.M."/>
            <person name="Griffin D.K."/>
            <person name="Ye L."/>
            <person name="McLaren W.M."/>
            <person name="Flicek P."/>
            <person name="Quesada V."/>
            <person name="Velasco G."/>
            <person name="Lopez-Otin C."/>
            <person name="Puente X.S."/>
            <person name="Olender T."/>
            <person name="Lancet D."/>
            <person name="Smit A.F."/>
            <person name="Hubley R."/>
            <person name="Konkel M.K."/>
            <person name="Walker J.A."/>
            <person name="Batzer M.A."/>
            <person name="Gu W."/>
            <person name="Pollock D.D."/>
            <person name="Chen L."/>
            <person name="Cheng Z."/>
            <person name="Eichler E.E."/>
            <person name="Stapley J."/>
            <person name="Slate J."/>
            <person name="Ekblom R."/>
            <person name="Birkhead T."/>
            <person name="Burke T."/>
            <person name="Burt D."/>
            <person name="Scharff C."/>
            <person name="Adam I."/>
            <person name="Richard H."/>
            <person name="Sultan M."/>
            <person name="Soldatov A."/>
            <person name="Lehrach H."/>
            <person name="Edwards S.V."/>
            <person name="Yang S.P."/>
            <person name="Li X."/>
            <person name="Graves T."/>
            <person name="Fulton L."/>
            <person name="Nelson J."/>
            <person name="Chinwalla A."/>
            <person name="Hou S."/>
            <person name="Mardis E.R."/>
            <person name="Wilson R.K."/>
        </authorList>
    </citation>
    <scope>NUCLEOTIDE SEQUENCE [LARGE SCALE GENOMIC DNA]</scope>
</reference>
<dbReference type="Gene3D" id="2.60.120.820">
    <property type="entry name" value="PHR domain"/>
    <property type="match status" value="1"/>
</dbReference>
<keyword evidence="4" id="KW-1185">Reference proteome</keyword>
<dbReference type="GO" id="GO:0005829">
    <property type="term" value="C:cytosol"/>
    <property type="evidence" value="ECO:0007669"/>
    <property type="project" value="Ensembl"/>
</dbReference>
<dbReference type="GO" id="GO:0032991">
    <property type="term" value="C:protein-containing complex"/>
    <property type="evidence" value="ECO:0007669"/>
    <property type="project" value="Ensembl"/>
</dbReference>
<dbReference type="InParanoid" id="A0A674GDS9"/>
<accession>A0A674GDS9</accession>
<dbReference type="Pfam" id="PF07707">
    <property type="entry name" value="BACK"/>
    <property type="match status" value="1"/>
</dbReference>